<dbReference type="EMBL" id="LBWS01000051">
    <property type="protein sequence ID" value="KKR13176.1"/>
    <property type="molecule type" value="Genomic_DNA"/>
</dbReference>
<proteinExistence type="inferred from homology"/>
<organism evidence="4 5">
    <name type="scientific">Candidatus Falkowbacteria bacterium GW2011_GWA2_39_24</name>
    <dbReference type="NCBI Taxonomy" id="1618634"/>
    <lineage>
        <taxon>Bacteria</taxon>
        <taxon>Candidatus Falkowiibacteriota</taxon>
    </lineage>
</organism>
<dbReference type="Pfam" id="PF12850">
    <property type="entry name" value="Metallophos_2"/>
    <property type="match status" value="1"/>
</dbReference>
<reference evidence="4 5" key="1">
    <citation type="journal article" date="2015" name="Nature">
        <title>rRNA introns, odd ribosomes, and small enigmatic genomes across a large radiation of phyla.</title>
        <authorList>
            <person name="Brown C.T."/>
            <person name="Hug L.A."/>
            <person name="Thomas B.C."/>
            <person name="Sharon I."/>
            <person name="Castelle C.J."/>
            <person name="Singh A."/>
            <person name="Wilkins M.J."/>
            <person name="Williams K.H."/>
            <person name="Banfield J.F."/>
        </authorList>
    </citation>
    <scope>NUCLEOTIDE SEQUENCE [LARGE SCALE GENOMIC DNA]</scope>
</reference>
<dbReference type="GO" id="GO:0046872">
    <property type="term" value="F:metal ion binding"/>
    <property type="evidence" value="ECO:0007669"/>
    <property type="project" value="UniProtKB-KW"/>
</dbReference>
<dbReference type="InterPro" id="IPR024654">
    <property type="entry name" value="Calcineurin-like_PHP_lpxH"/>
</dbReference>
<dbReference type="InterPro" id="IPR053193">
    <property type="entry name" value="MetalloPDE_YfcE-like"/>
</dbReference>
<dbReference type="GO" id="GO:0016787">
    <property type="term" value="F:hydrolase activity"/>
    <property type="evidence" value="ECO:0007669"/>
    <property type="project" value="UniProtKB-UniRule"/>
</dbReference>
<accession>A0A0G0NK55</accession>
<dbReference type="PANTHER" id="PTHR43165:SF1">
    <property type="entry name" value="PHOSPHODIESTERASE MJ0936"/>
    <property type="match status" value="1"/>
</dbReference>
<feature type="domain" description="Calcineurin-like phosphoesterase" evidence="3">
    <location>
        <begin position="2"/>
        <end position="151"/>
    </location>
</feature>
<evidence type="ECO:0000313" key="4">
    <source>
        <dbReference type="EMBL" id="KKR13176.1"/>
    </source>
</evidence>
<keyword evidence="2" id="KW-0479">Metal-binding</keyword>
<evidence type="ECO:0000256" key="2">
    <source>
        <dbReference type="RuleBase" id="RU362039"/>
    </source>
</evidence>
<dbReference type="NCBIfam" id="TIGR00040">
    <property type="entry name" value="yfcE"/>
    <property type="match status" value="1"/>
</dbReference>
<gene>
    <name evidence="4" type="ORF">UT42_C0051G0011</name>
</gene>
<dbReference type="Gene3D" id="3.60.21.10">
    <property type="match status" value="1"/>
</dbReference>
<evidence type="ECO:0000259" key="3">
    <source>
        <dbReference type="Pfam" id="PF12850"/>
    </source>
</evidence>
<comment type="similarity">
    <text evidence="1 2">Belongs to the metallophosphoesterase superfamily. YfcE family.</text>
</comment>
<evidence type="ECO:0000256" key="1">
    <source>
        <dbReference type="ARBA" id="ARBA00008950"/>
    </source>
</evidence>
<dbReference type="SUPFAM" id="SSF56300">
    <property type="entry name" value="Metallo-dependent phosphatases"/>
    <property type="match status" value="1"/>
</dbReference>
<dbReference type="Proteomes" id="UP000034048">
    <property type="component" value="Unassembled WGS sequence"/>
</dbReference>
<dbReference type="PANTHER" id="PTHR43165">
    <property type="entry name" value="METALLOPHOSPHOESTERASE"/>
    <property type="match status" value="1"/>
</dbReference>
<comment type="caution">
    <text evidence="4">The sequence shown here is derived from an EMBL/GenBank/DDBJ whole genome shotgun (WGS) entry which is preliminary data.</text>
</comment>
<evidence type="ECO:0000313" key="5">
    <source>
        <dbReference type="Proteomes" id="UP000034048"/>
    </source>
</evidence>
<dbReference type="EC" id="3.1.4.-" evidence="2"/>
<dbReference type="InterPro" id="IPR000979">
    <property type="entry name" value="Phosphodiesterase_MJ0936/Vps29"/>
</dbReference>
<dbReference type="InterPro" id="IPR029052">
    <property type="entry name" value="Metallo-depent_PP-like"/>
</dbReference>
<protein>
    <recommendedName>
        <fullName evidence="2">Phosphoesterase</fullName>
        <ecNumber evidence="2">3.1.4.-</ecNumber>
    </recommendedName>
</protein>
<comment type="cofactor">
    <cofactor evidence="2">
        <name>a divalent metal cation</name>
        <dbReference type="ChEBI" id="CHEBI:60240"/>
    </cofactor>
</comment>
<dbReference type="AlphaFoldDB" id="A0A0G0NK55"/>
<sequence length="165" mass="18896">MLAIISDIHDNLANLDKVLKYCQKQKITTLACCGDITNSETLAYLASTFTGQIYLCLGNMELFEDKELDQYDNITSFGREGGWFEYKKQAIGLVHEPHRINNLITNNPNLDIVFYGHTHQPWEDHKDNIKIVNPGNVSNTRHQPTFATYDPSNNELKLHLLDNMN</sequence>
<name>A0A0G0NK55_9BACT</name>